<keyword evidence="3" id="KW-1185">Reference proteome</keyword>
<evidence type="ECO:0000313" key="2">
    <source>
        <dbReference type="EMBL" id="KAL2543433.1"/>
    </source>
</evidence>
<dbReference type="Proteomes" id="UP001604336">
    <property type="component" value="Unassembled WGS sequence"/>
</dbReference>
<sequence length="163" mass="17881">MTFSTLIQWRSVQTATGLKRTFASSTTPKFAAMAAAAAIHSHPPSTKSSGGFRKMAMSAAFAPVWMVFGLVSVATMIGMHTAKQQLCHSPSVQLTKKKRESVPEVEVPDVVVVSANKFINKSFLRKVAHIQDDKQTLNQPDRLDPFTRSRDVETLKSIGVVHK</sequence>
<evidence type="ECO:0000256" key="1">
    <source>
        <dbReference type="SAM" id="Phobius"/>
    </source>
</evidence>
<keyword evidence="1" id="KW-0812">Transmembrane</keyword>
<keyword evidence="1" id="KW-0472">Membrane</keyword>
<dbReference type="PANTHER" id="PTHR33919:SF9">
    <property type="entry name" value="RIBOSOME BIOGENESIS NEP1-LIKE PROTEIN"/>
    <property type="match status" value="1"/>
</dbReference>
<feature type="transmembrane region" description="Helical" evidence="1">
    <location>
        <begin position="55"/>
        <end position="79"/>
    </location>
</feature>
<name>A0ABD1W188_9LAMI</name>
<dbReference type="EMBL" id="JBFOLK010000001">
    <property type="protein sequence ID" value="KAL2543433.1"/>
    <property type="molecule type" value="Genomic_DNA"/>
</dbReference>
<organism evidence="2 3">
    <name type="scientific">Abeliophyllum distichum</name>
    <dbReference type="NCBI Taxonomy" id="126358"/>
    <lineage>
        <taxon>Eukaryota</taxon>
        <taxon>Viridiplantae</taxon>
        <taxon>Streptophyta</taxon>
        <taxon>Embryophyta</taxon>
        <taxon>Tracheophyta</taxon>
        <taxon>Spermatophyta</taxon>
        <taxon>Magnoliopsida</taxon>
        <taxon>eudicotyledons</taxon>
        <taxon>Gunneridae</taxon>
        <taxon>Pentapetalae</taxon>
        <taxon>asterids</taxon>
        <taxon>lamiids</taxon>
        <taxon>Lamiales</taxon>
        <taxon>Oleaceae</taxon>
        <taxon>Forsythieae</taxon>
        <taxon>Abeliophyllum</taxon>
    </lineage>
</organism>
<proteinExistence type="predicted"/>
<evidence type="ECO:0000313" key="3">
    <source>
        <dbReference type="Proteomes" id="UP001604336"/>
    </source>
</evidence>
<reference evidence="3" key="1">
    <citation type="submission" date="2024-07" db="EMBL/GenBank/DDBJ databases">
        <title>Two chromosome-level genome assemblies of Korean endemic species Abeliophyllum distichum and Forsythia ovata (Oleaceae).</title>
        <authorList>
            <person name="Jang H."/>
        </authorList>
    </citation>
    <scope>NUCLEOTIDE SEQUENCE [LARGE SCALE GENOMIC DNA]</scope>
</reference>
<protein>
    <recommendedName>
        <fullName evidence="4">Transmembrane protein</fullName>
    </recommendedName>
</protein>
<dbReference type="AlphaFoldDB" id="A0ABD1W188"/>
<keyword evidence="1" id="KW-1133">Transmembrane helix</keyword>
<dbReference type="PANTHER" id="PTHR33919">
    <property type="entry name" value="OS09G0127700 PROTEIN"/>
    <property type="match status" value="1"/>
</dbReference>
<comment type="caution">
    <text evidence="2">The sequence shown here is derived from an EMBL/GenBank/DDBJ whole genome shotgun (WGS) entry which is preliminary data.</text>
</comment>
<accession>A0ABD1W188</accession>
<evidence type="ECO:0008006" key="4">
    <source>
        <dbReference type="Google" id="ProtNLM"/>
    </source>
</evidence>
<gene>
    <name evidence="2" type="ORF">Adt_04411</name>
</gene>